<proteinExistence type="predicted"/>
<evidence type="ECO:0000313" key="1">
    <source>
        <dbReference type="EMBL" id="QBK86157.1"/>
    </source>
</evidence>
<reference evidence="1" key="1">
    <citation type="journal article" date="2019" name="MBio">
        <title>Virus Genomes from Deep Sea Sediments Expand the Ocean Megavirome and Support Independent Origins of Viral Gigantism.</title>
        <authorList>
            <person name="Backstrom D."/>
            <person name="Yutin N."/>
            <person name="Jorgensen S.L."/>
            <person name="Dharamshi J."/>
            <person name="Homa F."/>
            <person name="Zaremba-Niedwiedzka K."/>
            <person name="Spang A."/>
            <person name="Wolf Y.I."/>
            <person name="Koonin E.V."/>
            <person name="Ettema T.J."/>
        </authorList>
    </citation>
    <scope>NUCLEOTIDE SEQUENCE</scope>
</reference>
<organism evidence="1">
    <name type="scientific">Marseillevirus LCMAC101</name>
    <dbReference type="NCBI Taxonomy" id="2506602"/>
    <lineage>
        <taxon>Viruses</taxon>
        <taxon>Varidnaviria</taxon>
        <taxon>Bamfordvirae</taxon>
        <taxon>Nucleocytoviricota</taxon>
        <taxon>Megaviricetes</taxon>
        <taxon>Pimascovirales</taxon>
        <taxon>Pimascovirales incertae sedis</taxon>
        <taxon>Marseilleviridae</taxon>
    </lineage>
</organism>
<dbReference type="EMBL" id="MK500331">
    <property type="protein sequence ID" value="QBK86157.1"/>
    <property type="molecule type" value="Genomic_DNA"/>
</dbReference>
<name>A0A481YT85_9VIRU</name>
<gene>
    <name evidence="1" type="ORF">LCMAC101_07520</name>
</gene>
<protein>
    <submittedName>
        <fullName evidence="1">Uncharacterized protein</fullName>
    </submittedName>
</protein>
<accession>A0A481YT85</accession>
<sequence length="119" mass="13926">MYGLVILVVFLVIFFICYFNSRVDGYEEGDQNDQVRCVCIPDEKPCNIFERAKREGYISNRDYLFIMKQYGGGHPCTCKTPLCNQLAIAIYNGFIDPYTVNLLLGQYEYYCPNLDWWNT</sequence>